<feature type="transmembrane region" description="Helical" evidence="2">
    <location>
        <begin position="64"/>
        <end position="85"/>
    </location>
</feature>
<dbReference type="Gene3D" id="3.40.50.720">
    <property type="entry name" value="NAD(P)-binding Rossmann-like Domain"/>
    <property type="match status" value="1"/>
</dbReference>
<comment type="subcellular location">
    <subcellularLocation>
        <location evidence="1">Cell membrane</location>
        <topology evidence="1">Multi-pass membrane protein</topology>
    </subcellularLocation>
</comment>
<dbReference type="InterPro" id="IPR050721">
    <property type="entry name" value="Trk_Ktr_HKT_K-transport"/>
</dbReference>
<feature type="transmembrane region" description="Helical" evidence="2">
    <location>
        <begin position="7"/>
        <end position="26"/>
    </location>
</feature>
<dbReference type="Gene3D" id="3.30.70.1450">
    <property type="entry name" value="Regulator of K+ conductance, C-terminal domain"/>
    <property type="match status" value="1"/>
</dbReference>
<dbReference type="Pfam" id="PF07885">
    <property type="entry name" value="Ion_trans_2"/>
    <property type="match status" value="1"/>
</dbReference>
<gene>
    <name evidence="5" type="ORF">SpAn4DRAFT_2011</name>
</gene>
<evidence type="ECO:0000256" key="2">
    <source>
        <dbReference type="SAM" id="Phobius"/>
    </source>
</evidence>
<protein>
    <submittedName>
        <fullName evidence="5">Potassium channel protein</fullName>
    </submittedName>
</protein>
<dbReference type="Proteomes" id="UP000049855">
    <property type="component" value="Unassembled WGS sequence"/>
</dbReference>
<dbReference type="GO" id="GO:0008324">
    <property type="term" value="F:monoatomic cation transmembrane transporter activity"/>
    <property type="evidence" value="ECO:0007669"/>
    <property type="project" value="InterPro"/>
</dbReference>
<keyword evidence="5" id="KW-0406">Ion transport</keyword>
<dbReference type="Pfam" id="PF02254">
    <property type="entry name" value="TrkA_N"/>
    <property type="match status" value="1"/>
</dbReference>
<dbReference type="PANTHER" id="PTHR43833:SF9">
    <property type="entry name" value="POTASSIUM CHANNEL PROTEIN YUGO-RELATED"/>
    <property type="match status" value="1"/>
</dbReference>
<keyword evidence="2" id="KW-0812">Transmembrane</keyword>
<dbReference type="AlphaFoldDB" id="A0A0U1KVV1"/>
<dbReference type="InterPro" id="IPR036721">
    <property type="entry name" value="RCK_C_sf"/>
</dbReference>
<dbReference type="InterPro" id="IPR013099">
    <property type="entry name" value="K_chnl_dom"/>
</dbReference>
<name>A0A0U1KVV1_9FIRM</name>
<dbReference type="InterPro" id="IPR036291">
    <property type="entry name" value="NAD(P)-bd_dom_sf"/>
</dbReference>
<keyword evidence="2" id="KW-0472">Membrane</keyword>
<proteinExistence type="predicted"/>
<organism evidence="5 6">
    <name type="scientific">Sporomusa ovata</name>
    <dbReference type="NCBI Taxonomy" id="2378"/>
    <lineage>
        <taxon>Bacteria</taxon>
        <taxon>Bacillati</taxon>
        <taxon>Bacillota</taxon>
        <taxon>Negativicutes</taxon>
        <taxon>Selenomonadales</taxon>
        <taxon>Sporomusaceae</taxon>
        <taxon>Sporomusa</taxon>
    </lineage>
</organism>
<dbReference type="PROSITE" id="PS51201">
    <property type="entry name" value="RCK_N"/>
    <property type="match status" value="1"/>
</dbReference>
<dbReference type="EMBL" id="CTRP01000003">
    <property type="protein sequence ID" value="CQR71033.1"/>
    <property type="molecule type" value="Genomic_DNA"/>
</dbReference>
<keyword evidence="5" id="KW-0407">Ion channel</keyword>
<evidence type="ECO:0000256" key="1">
    <source>
        <dbReference type="ARBA" id="ARBA00004651"/>
    </source>
</evidence>
<dbReference type="Gene3D" id="1.10.287.70">
    <property type="match status" value="1"/>
</dbReference>
<dbReference type="PANTHER" id="PTHR43833">
    <property type="entry name" value="POTASSIUM CHANNEL PROTEIN 2-RELATED-RELATED"/>
    <property type="match status" value="1"/>
</dbReference>
<evidence type="ECO:0000259" key="4">
    <source>
        <dbReference type="PROSITE" id="PS51202"/>
    </source>
</evidence>
<keyword evidence="2" id="KW-1133">Transmembrane helix</keyword>
<feature type="domain" description="RCK N-terminal" evidence="3">
    <location>
        <begin position="106"/>
        <end position="223"/>
    </location>
</feature>
<dbReference type="RefSeq" id="WP_021169743.1">
    <property type="nucleotide sequence ID" value="NZ_CTRP01000003.1"/>
</dbReference>
<keyword evidence="6" id="KW-1185">Reference proteome</keyword>
<sequence>MHLDRLKLSLILFIGILIVGILGFMSLENLSFYDATYLAVVTIATVGFGDIVPKSAAGRMFTCLFIIIGVGMAYYTFTLVISMSIEGRLKDFFGRKGMNRRIASLDNHIIVCGAGKVGGNVIQRLQDERQAFVVIEKDLVLYEQLCEEKVLTIHGDATLDEILLQAGVKRAKGLITALSHDADNVYVTLTGKSLNPEMTIVARADRAEAEEKLRRAGATTVIFPSVMGGRQMVSAMIKPVIMDFVENLFYNQDLHMDIAEVTVQPTSPLVGKDFIENDIKGRFNSIVVAIKREDKLITNPPGTQVISAGDIMIVLGQRQL</sequence>
<evidence type="ECO:0000313" key="6">
    <source>
        <dbReference type="Proteomes" id="UP000049855"/>
    </source>
</evidence>
<dbReference type="Pfam" id="PF02080">
    <property type="entry name" value="TrkA_C"/>
    <property type="match status" value="1"/>
</dbReference>
<dbReference type="PROSITE" id="PS51202">
    <property type="entry name" value="RCK_C"/>
    <property type="match status" value="1"/>
</dbReference>
<dbReference type="SUPFAM" id="SSF116726">
    <property type="entry name" value="TrkA C-terminal domain-like"/>
    <property type="match status" value="1"/>
</dbReference>
<dbReference type="GO" id="GO:0006813">
    <property type="term" value="P:potassium ion transport"/>
    <property type="evidence" value="ECO:0007669"/>
    <property type="project" value="InterPro"/>
</dbReference>
<keyword evidence="5" id="KW-0813">Transport</keyword>
<dbReference type="InterPro" id="IPR006037">
    <property type="entry name" value="RCK_C"/>
</dbReference>
<evidence type="ECO:0000259" key="3">
    <source>
        <dbReference type="PROSITE" id="PS51201"/>
    </source>
</evidence>
<dbReference type="SUPFAM" id="SSF51735">
    <property type="entry name" value="NAD(P)-binding Rossmann-fold domains"/>
    <property type="match status" value="1"/>
</dbReference>
<accession>A0A0U1KVV1</accession>
<evidence type="ECO:0000313" key="5">
    <source>
        <dbReference type="EMBL" id="CQR71033.1"/>
    </source>
</evidence>
<feature type="transmembrane region" description="Helical" evidence="2">
    <location>
        <begin position="32"/>
        <end position="52"/>
    </location>
</feature>
<reference evidence="6" key="1">
    <citation type="submission" date="2015-03" db="EMBL/GenBank/DDBJ databases">
        <authorList>
            <person name="Nijsse Bart"/>
        </authorList>
    </citation>
    <scope>NUCLEOTIDE SEQUENCE [LARGE SCALE GENOMIC DNA]</scope>
</reference>
<feature type="domain" description="RCK C-terminal" evidence="4">
    <location>
        <begin position="246"/>
        <end position="320"/>
    </location>
</feature>
<dbReference type="GO" id="GO:0005886">
    <property type="term" value="C:plasma membrane"/>
    <property type="evidence" value="ECO:0007669"/>
    <property type="project" value="UniProtKB-SubCell"/>
</dbReference>
<dbReference type="InterPro" id="IPR003148">
    <property type="entry name" value="RCK_N"/>
</dbReference>
<dbReference type="SUPFAM" id="SSF81324">
    <property type="entry name" value="Voltage-gated potassium channels"/>
    <property type="match status" value="1"/>
</dbReference>